<dbReference type="AlphaFoldDB" id="A0A200QJB6"/>
<evidence type="ECO:0000259" key="1">
    <source>
        <dbReference type="Pfam" id="PF13963"/>
    </source>
</evidence>
<proteinExistence type="predicted"/>
<dbReference type="Pfam" id="PF13963">
    <property type="entry name" value="Transpos_assoc"/>
    <property type="match status" value="1"/>
</dbReference>
<dbReference type="EMBL" id="MVGT01001879">
    <property type="protein sequence ID" value="OVA10590.1"/>
    <property type="molecule type" value="Genomic_DNA"/>
</dbReference>
<gene>
    <name evidence="2" type="ORF">BVC80_8969g16</name>
</gene>
<reference evidence="2 3" key="1">
    <citation type="journal article" date="2017" name="Mol. Plant">
        <title>The Genome of Medicinal Plant Macleaya cordata Provides New Insights into Benzylisoquinoline Alkaloids Metabolism.</title>
        <authorList>
            <person name="Liu X."/>
            <person name="Liu Y."/>
            <person name="Huang P."/>
            <person name="Ma Y."/>
            <person name="Qing Z."/>
            <person name="Tang Q."/>
            <person name="Cao H."/>
            <person name="Cheng P."/>
            <person name="Zheng Y."/>
            <person name="Yuan Z."/>
            <person name="Zhou Y."/>
            <person name="Liu J."/>
            <person name="Tang Z."/>
            <person name="Zhuo Y."/>
            <person name="Zhang Y."/>
            <person name="Yu L."/>
            <person name="Huang J."/>
            <person name="Yang P."/>
            <person name="Peng Q."/>
            <person name="Zhang J."/>
            <person name="Jiang W."/>
            <person name="Zhang Z."/>
            <person name="Lin K."/>
            <person name="Ro D.K."/>
            <person name="Chen X."/>
            <person name="Xiong X."/>
            <person name="Shang Y."/>
            <person name="Huang S."/>
            <person name="Zeng J."/>
        </authorList>
    </citation>
    <scope>NUCLEOTIDE SEQUENCE [LARGE SCALE GENOMIC DNA]</scope>
    <source>
        <strain evidence="3">cv. BLH2017</strain>
        <tissue evidence="2">Root</tissue>
    </source>
</reference>
<dbReference type="OrthoDB" id="1932595at2759"/>
<organism evidence="2 3">
    <name type="scientific">Macleaya cordata</name>
    <name type="common">Five-seeded plume-poppy</name>
    <name type="synonym">Bocconia cordata</name>
    <dbReference type="NCBI Taxonomy" id="56857"/>
    <lineage>
        <taxon>Eukaryota</taxon>
        <taxon>Viridiplantae</taxon>
        <taxon>Streptophyta</taxon>
        <taxon>Embryophyta</taxon>
        <taxon>Tracheophyta</taxon>
        <taxon>Spermatophyta</taxon>
        <taxon>Magnoliopsida</taxon>
        <taxon>Ranunculales</taxon>
        <taxon>Papaveraceae</taxon>
        <taxon>Papaveroideae</taxon>
        <taxon>Macleaya</taxon>
    </lineage>
</organism>
<protein>
    <recommendedName>
        <fullName evidence="1">Transposase-associated domain-containing protein</fullName>
    </recommendedName>
</protein>
<accession>A0A200QJB6</accession>
<evidence type="ECO:0000313" key="3">
    <source>
        <dbReference type="Proteomes" id="UP000195402"/>
    </source>
</evidence>
<dbReference type="InParanoid" id="A0A200QJB6"/>
<dbReference type="OMA" id="HNENAFP"/>
<dbReference type="InterPro" id="IPR029480">
    <property type="entry name" value="Transpos_assoc"/>
</dbReference>
<dbReference type="STRING" id="56857.A0A200QJB6"/>
<keyword evidence="3" id="KW-1185">Reference proteome</keyword>
<evidence type="ECO:0000313" key="2">
    <source>
        <dbReference type="EMBL" id="OVA10590.1"/>
    </source>
</evidence>
<dbReference type="Proteomes" id="UP000195402">
    <property type="component" value="Unassembled WGS sequence"/>
</dbReference>
<comment type="caution">
    <text evidence="2">The sequence shown here is derived from an EMBL/GenBank/DDBJ whole genome shotgun (WGS) entry which is preliminary data.</text>
</comment>
<sequence>MSSTPPSKEWMDADTLLAEYFQGVASFLKFTKDKLGGDDWYYCPCTKCLNYHKGKKTLKVISEHLICNGIDNSYRTWFNHGEPLCKTTINVRVSSSSSANVHNENAFPKMEDLFNDTFGRIHLDDLDECLIESIQQNDTLARED</sequence>
<name>A0A200QJB6_MACCD</name>
<feature type="domain" description="Transposase-associated" evidence="1">
    <location>
        <begin position="8"/>
        <end position="82"/>
    </location>
</feature>